<accession>A0A3N4MB81</accession>
<keyword evidence="3" id="KW-1185">Reference proteome</keyword>
<evidence type="ECO:0000313" key="2">
    <source>
        <dbReference type="EMBL" id="RPD40861.1"/>
    </source>
</evidence>
<dbReference type="InterPro" id="IPR017946">
    <property type="entry name" value="PLC-like_Pdiesterase_TIM-brl"/>
</dbReference>
<dbReference type="GO" id="GO:0006629">
    <property type="term" value="P:lipid metabolic process"/>
    <property type="evidence" value="ECO:0007669"/>
    <property type="project" value="InterPro"/>
</dbReference>
<comment type="caution">
    <text evidence="2">The sequence shown here is derived from an EMBL/GenBank/DDBJ whole genome shotgun (WGS) entry which is preliminary data.</text>
</comment>
<name>A0A3N4MB81_9BACT</name>
<dbReference type="AlphaFoldDB" id="A0A3N4MB81"/>
<dbReference type="PANTHER" id="PTHR46211">
    <property type="entry name" value="GLYCEROPHOSPHORYL DIESTER PHOSPHODIESTERASE"/>
    <property type="match status" value="1"/>
</dbReference>
<dbReference type="OrthoDB" id="9776255at2"/>
<reference evidence="3" key="1">
    <citation type="submission" date="2018-11" db="EMBL/GenBank/DDBJ databases">
        <title>Chitinophaga lutea sp.nov., isolate from arsenic contaminated soil.</title>
        <authorList>
            <person name="Zong Y."/>
        </authorList>
    </citation>
    <scope>NUCLEOTIDE SEQUENCE [LARGE SCALE GENOMIC DNA]</scope>
    <source>
        <strain evidence="3">YLT18</strain>
    </source>
</reference>
<protein>
    <recommendedName>
        <fullName evidence="1">GP-PDE domain-containing protein</fullName>
    </recommendedName>
</protein>
<dbReference type="Proteomes" id="UP000279089">
    <property type="component" value="Unassembled WGS sequence"/>
</dbReference>
<dbReference type="SUPFAM" id="SSF51695">
    <property type="entry name" value="PLC-like phosphodiesterases"/>
    <property type="match status" value="1"/>
</dbReference>
<proteinExistence type="predicted"/>
<evidence type="ECO:0000259" key="1">
    <source>
        <dbReference type="PROSITE" id="PS51704"/>
    </source>
</evidence>
<organism evidence="2 3">
    <name type="scientific">Chitinophaga barathri</name>
    <dbReference type="NCBI Taxonomy" id="1647451"/>
    <lineage>
        <taxon>Bacteria</taxon>
        <taxon>Pseudomonadati</taxon>
        <taxon>Bacteroidota</taxon>
        <taxon>Chitinophagia</taxon>
        <taxon>Chitinophagales</taxon>
        <taxon>Chitinophagaceae</taxon>
        <taxon>Chitinophaga</taxon>
    </lineage>
</organism>
<dbReference type="PANTHER" id="PTHR46211:SF1">
    <property type="entry name" value="GLYCEROPHOSPHODIESTER PHOSPHODIESTERASE, CYTOPLASMIC"/>
    <property type="match status" value="1"/>
</dbReference>
<dbReference type="InterPro" id="IPR030395">
    <property type="entry name" value="GP_PDE_dom"/>
</dbReference>
<dbReference type="Gene3D" id="3.20.20.190">
    <property type="entry name" value="Phosphatidylinositol (PI) phosphodiesterase"/>
    <property type="match status" value="1"/>
</dbReference>
<dbReference type="PROSITE" id="PS50007">
    <property type="entry name" value="PIPLC_X_DOMAIN"/>
    <property type="match status" value="1"/>
</dbReference>
<sequence length="350" mass="38619">MSKENSKHNTMRLRYRIMIPALLAAAAVNGQAPALHLDNYTIPVGKSGATVGNIYTPQGAAKGVQLAEDTSGLFAISKKGVLQLKKKVGIGADASMQYAVTLKAGDASESFILVKDEFHRNKIVAHRGAWKNNGGSQNSITSFRDAVRIGCEGSEFDVWLSKDGVPVLSHDPHIGGKSIEETPVAELTTIELKNGDHVPLFEDYIKEGMKQNKTRLVLELKPSKTGRGEQLAQTCMDLIRKYKCEAWMLYISFDYGICKKLVSIDPHAKVAYLNGDKTPEQLKADGIWGFDYNFKVIDKDPNIFKEARKNNVTVNIWTVNTPEQMSAYLNAGADFLTTDEPEKALEIVKK</sequence>
<evidence type="ECO:0000313" key="3">
    <source>
        <dbReference type="Proteomes" id="UP000279089"/>
    </source>
</evidence>
<dbReference type="Pfam" id="PF03009">
    <property type="entry name" value="GDPD"/>
    <property type="match status" value="1"/>
</dbReference>
<dbReference type="EMBL" id="RMBX01000006">
    <property type="protein sequence ID" value="RPD40861.1"/>
    <property type="molecule type" value="Genomic_DNA"/>
</dbReference>
<dbReference type="PROSITE" id="PS51704">
    <property type="entry name" value="GP_PDE"/>
    <property type="match status" value="1"/>
</dbReference>
<dbReference type="GO" id="GO:0008081">
    <property type="term" value="F:phosphoric diester hydrolase activity"/>
    <property type="evidence" value="ECO:0007669"/>
    <property type="project" value="InterPro"/>
</dbReference>
<gene>
    <name evidence="2" type="ORF">EG028_12625</name>
</gene>
<feature type="domain" description="GP-PDE" evidence="1">
    <location>
        <begin position="121"/>
        <end position="348"/>
    </location>
</feature>